<organism evidence="1 2">
    <name type="scientific">Extremus antarcticus</name>
    <dbReference type="NCBI Taxonomy" id="702011"/>
    <lineage>
        <taxon>Eukaryota</taxon>
        <taxon>Fungi</taxon>
        <taxon>Dikarya</taxon>
        <taxon>Ascomycota</taxon>
        <taxon>Pezizomycotina</taxon>
        <taxon>Dothideomycetes</taxon>
        <taxon>Dothideomycetidae</taxon>
        <taxon>Mycosphaerellales</taxon>
        <taxon>Extremaceae</taxon>
        <taxon>Extremus</taxon>
    </lineage>
</organism>
<evidence type="ECO:0000313" key="1">
    <source>
        <dbReference type="EMBL" id="KAK3045573.1"/>
    </source>
</evidence>
<dbReference type="PANTHER" id="PTHR39596:SF3">
    <property type="entry name" value="HETEROKARYON INCOMPATIBILITY DOMAIN-CONTAINING PROTEIN"/>
    <property type="match status" value="1"/>
</dbReference>
<comment type="caution">
    <text evidence="1">The sequence shown here is derived from an EMBL/GenBank/DDBJ whole genome shotgun (WGS) entry which is preliminary data.</text>
</comment>
<name>A0AAJ0D9L1_9PEZI</name>
<evidence type="ECO:0000313" key="2">
    <source>
        <dbReference type="Proteomes" id="UP001271007"/>
    </source>
</evidence>
<accession>A0AAJ0D9L1</accession>
<keyword evidence="2" id="KW-1185">Reference proteome</keyword>
<proteinExistence type="predicted"/>
<dbReference type="Proteomes" id="UP001271007">
    <property type="component" value="Unassembled WGS sequence"/>
</dbReference>
<reference evidence="1" key="1">
    <citation type="submission" date="2023-04" db="EMBL/GenBank/DDBJ databases">
        <title>Black Yeasts Isolated from many extreme environments.</title>
        <authorList>
            <person name="Coleine C."/>
            <person name="Stajich J.E."/>
            <person name="Selbmann L."/>
        </authorList>
    </citation>
    <scope>NUCLEOTIDE SEQUENCE</scope>
    <source>
        <strain evidence="1">CCFEE 5312</strain>
    </source>
</reference>
<dbReference type="PANTHER" id="PTHR39596">
    <property type="match status" value="1"/>
</dbReference>
<sequence length="275" mass="31259">MDHLPVPANPTLGVLKIPYLCTSLYDGASFAGYPARHGWELSVRRGSDVVPVEGSSGETARTTDSERVMTQNGEPATKEAAAEFLQTWLYFGLLSETLGSLWQPDMQLQFFVEDADGNKWLSTQVFEDIVVRWADKMAEIPIDTTPAEYREVILEESERFQKILELIQSVVLFTRHIEDTPLGPEQTLALMAMGLTLTTTCWTIYRHHFDGRNPEHLSSFEVGKSITRPYLEDHMRRMNWCPSDILRIMATSSSTVMWYYANLQPPRADKNQGVH</sequence>
<dbReference type="EMBL" id="JAWDJX010000196">
    <property type="protein sequence ID" value="KAK3045573.1"/>
    <property type="molecule type" value="Genomic_DNA"/>
</dbReference>
<dbReference type="AlphaFoldDB" id="A0AAJ0D9L1"/>
<gene>
    <name evidence="1" type="ORF">LTR09_012857</name>
</gene>
<protein>
    <submittedName>
        <fullName evidence="1">Uncharacterized protein</fullName>
    </submittedName>
</protein>